<dbReference type="KEGG" id="sbae:DSM104329_00921"/>
<keyword evidence="3" id="KW-1185">Reference proteome</keyword>
<proteinExistence type="predicted"/>
<name>A0A9E7BZP2_9ACTN</name>
<dbReference type="Proteomes" id="UP001162834">
    <property type="component" value="Chromosome"/>
</dbReference>
<evidence type="ECO:0000256" key="1">
    <source>
        <dbReference type="SAM" id="MobiDB-lite"/>
    </source>
</evidence>
<feature type="compositionally biased region" description="Low complexity" evidence="1">
    <location>
        <begin position="54"/>
        <end position="67"/>
    </location>
</feature>
<evidence type="ECO:0000313" key="3">
    <source>
        <dbReference type="Proteomes" id="UP001162834"/>
    </source>
</evidence>
<organism evidence="2 3">
    <name type="scientific">Capillimicrobium parvum</name>
    <dbReference type="NCBI Taxonomy" id="2884022"/>
    <lineage>
        <taxon>Bacteria</taxon>
        <taxon>Bacillati</taxon>
        <taxon>Actinomycetota</taxon>
        <taxon>Thermoleophilia</taxon>
        <taxon>Solirubrobacterales</taxon>
        <taxon>Capillimicrobiaceae</taxon>
        <taxon>Capillimicrobium</taxon>
    </lineage>
</organism>
<protein>
    <submittedName>
        <fullName evidence="2">Uncharacterized protein</fullName>
    </submittedName>
</protein>
<sequence length="342" mass="38169">MATCGSATEAQRLRNRSVRRELPDALAVESPPACVGNTRSSGSANGVAARHGNSTSRSSGCRSTSRTPASVLDCRTQMRPCARSICRHRRVDRLADAETGPRQRRQKRTAGGEVAIVRSVEPAGGLDERQDLVGLQPRQLLRHSLQLPVARVDPNRVRGDHAPLMRDIEDLAQPRDRRVDRGRRQRPKHLPTLVADRLASFHRLLPPARLPKLGVAIAVHLSHADLVEPHPVEVRQQHVRELPPIRLDGRGPQLGFAFGEPVGRELVERRDVARRLRLGWRLPLATSHLLEDVGELVLSPLPRPAIGRVAKLHVLPNAKRPKRIAYDVPRRVCFSPRRPWTF</sequence>
<feature type="region of interest" description="Disordered" evidence="1">
    <location>
        <begin position="24"/>
        <end position="69"/>
    </location>
</feature>
<evidence type="ECO:0000313" key="2">
    <source>
        <dbReference type="EMBL" id="UGS34543.1"/>
    </source>
</evidence>
<reference evidence="2" key="1">
    <citation type="journal article" date="2022" name="Int. J. Syst. Evol. Microbiol.">
        <title>Pseudomonas aegrilactucae sp. nov. and Pseudomonas morbosilactucae sp. nov., pathogens causing bacterial rot of lettuce in Japan.</title>
        <authorList>
            <person name="Sawada H."/>
            <person name="Fujikawa T."/>
            <person name="Satou M."/>
        </authorList>
    </citation>
    <scope>NUCLEOTIDE SEQUENCE</scope>
    <source>
        <strain evidence="2">0166_1</strain>
    </source>
</reference>
<gene>
    <name evidence="2" type="ORF">DSM104329_00921</name>
</gene>
<accession>A0A9E7BZP2</accession>
<dbReference type="EMBL" id="CP087164">
    <property type="protein sequence ID" value="UGS34543.1"/>
    <property type="molecule type" value="Genomic_DNA"/>
</dbReference>
<dbReference type="AlphaFoldDB" id="A0A9E7BZP2"/>